<feature type="transmembrane region" description="Helical" evidence="9">
    <location>
        <begin position="56"/>
        <end position="81"/>
    </location>
</feature>
<dbReference type="PANTHER" id="PTHR11058">
    <property type="entry name" value="NADH-UBIQUINONE OXIDOREDUCTASE CHAIN 3"/>
    <property type="match status" value="1"/>
</dbReference>
<keyword evidence="9" id="KW-0249">Electron transport</keyword>
<keyword evidence="9" id="KW-1278">Translocase</keyword>
<dbReference type="GO" id="GO:0008137">
    <property type="term" value="F:NADH dehydrogenase (ubiquinone) activity"/>
    <property type="evidence" value="ECO:0007669"/>
    <property type="project" value="UniProtKB-UniRule"/>
</dbReference>
<keyword evidence="4 9" id="KW-0813">Transport</keyword>
<dbReference type="Pfam" id="PF00507">
    <property type="entry name" value="Oxidored_q4"/>
    <property type="match status" value="1"/>
</dbReference>
<dbReference type="GeneID" id="22158136"/>
<evidence type="ECO:0000313" key="10">
    <source>
        <dbReference type="EMBL" id="AIS20798.1"/>
    </source>
</evidence>
<evidence type="ECO:0000256" key="8">
    <source>
        <dbReference type="ARBA" id="ARBA00049551"/>
    </source>
</evidence>
<keyword evidence="7 9" id="KW-0472">Membrane</keyword>
<keyword evidence="9" id="KW-0679">Respiratory chain</keyword>
<comment type="function">
    <text evidence="9">Core subunit of the mitochondrial membrane respiratory chain NADH dehydrogenase (Complex I) which catalyzes electron transfer from NADH through the respiratory chain, using ubiquinone as an electron acceptor. Essential for the catalytic activity of complex I.</text>
</comment>
<dbReference type="GO" id="GO:0031966">
    <property type="term" value="C:mitochondrial membrane"/>
    <property type="evidence" value="ECO:0007669"/>
    <property type="project" value="UniProtKB-SubCell"/>
</dbReference>
<comment type="subcellular location">
    <subcellularLocation>
        <location evidence="1">Membrane</location>
    </subcellularLocation>
    <subcellularLocation>
        <location evidence="9">Mitochondrion membrane</location>
        <topology evidence="9">Multi-pass membrane protein</topology>
    </subcellularLocation>
</comment>
<keyword evidence="9 10" id="KW-0496">Mitochondrion</keyword>
<evidence type="ECO:0000256" key="7">
    <source>
        <dbReference type="ARBA" id="ARBA00023136"/>
    </source>
</evidence>
<dbReference type="Gene3D" id="1.20.58.1610">
    <property type="entry name" value="NADH:ubiquinone/plastoquinone oxidoreductase, chain 3"/>
    <property type="match status" value="1"/>
</dbReference>
<protein>
    <recommendedName>
        <fullName evidence="3 9">NADH-ubiquinone oxidoreductase chain 3</fullName>
        <ecNumber evidence="9">7.1.1.2</ecNumber>
    </recommendedName>
</protein>
<keyword evidence="5 9" id="KW-0812">Transmembrane</keyword>
<reference evidence="10" key="1">
    <citation type="journal article" date="2014" name="Zookeys">
        <title>The mitochondrial genome of the land snail Camaena cicatricosa (Muller, 1774) (Stylommatophora, Camaenidae): the first complete sequence in the family Camaenidae.</title>
        <authorList>
            <person name="Wang P."/>
            <person name="Yang H.-F."/>
            <person name="Zhou W.-C."/>
            <person name="Hwang C.-C."/>
            <person name="Zhang W.-H."/>
            <person name="Qian Z.-X."/>
        </authorList>
    </citation>
    <scope>NUCLEOTIDE SEQUENCE</scope>
</reference>
<proteinExistence type="inferred from homology"/>
<feature type="transmembrane region" description="Helical" evidence="9">
    <location>
        <begin position="6"/>
        <end position="25"/>
    </location>
</feature>
<evidence type="ECO:0000256" key="5">
    <source>
        <dbReference type="ARBA" id="ARBA00022692"/>
    </source>
</evidence>
<feature type="transmembrane region" description="Helical" evidence="9">
    <location>
        <begin position="87"/>
        <end position="105"/>
    </location>
</feature>
<evidence type="ECO:0000256" key="6">
    <source>
        <dbReference type="ARBA" id="ARBA00022989"/>
    </source>
</evidence>
<dbReference type="InterPro" id="IPR038430">
    <property type="entry name" value="NDAH_ubi_oxred_su3_sf"/>
</dbReference>
<geneLocation type="mitochondrion" evidence="10"/>
<dbReference type="GO" id="GO:0030964">
    <property type="term" value="C:NADH dehydrogenase complex"/>
    <property type="evidence" value="ECO:0007669"/>
    <property type="project" value="TreeGrafter"/>
</dbReference>
<evidence type="ECO:0000256" key="3">
    <source>
        <dbReference type="ARBA" id="ARBA00021007"/>
    </source>
</evidence>
<comment type="catalytic activity">
    <reaction evidence="8 9">
        <text>a ubiquinone + NADH + 5 H(+)(in) = a ubiquinol + NAD(+) + 4 H(+)(out)</text>
        <dbReference type="Rhea" id="RHEA:29091"/>
        <dbReference type="Rhea" id="RHEA-COMP:9565"/>
        <dbReference type="Rhea" id="RHEA-COMP:9566"/>
        <dbReference type="ChEBI" id="CHEBI:15378"/>
        <dbReference type="ChEBI" id="CHEBI:16389"/>
        <dbReference type="ChEBI" id="CHEBI:17976"/>
        <dbReference type="ChEBI" id="CHEBI:57540"/>
        <dbReference type="ChEBI" id="CHEBI:57945"/>
        <dbReference type="EC" id="7.1.1.2"/>
    </reaction>
</comment>
<evidence type="ECO:0000256" key="1">
    <source>
        <dbReference type="ARBA" id="ARBA00004370"/>
    </source>
</evidence>
<dbReference type="EC" id="7.1.1.2" evidence="9"/>
<organism evidence="10">
    <name type="scientific">Camaena cicatricosa</name>
    <name type="common">Land snail</name>
    <dbReference type="NCBI Taxonomy" id="1550735"/>
    <lineage>
        <taxon>Eukaryota</taxon>
        <taxon>Metazoa</taxon>
        <taxon>Spiralia</taxon>
        <taxon>Lophotrochozoa</taxon>
        <taxon>Mollusca</taxon>
        <taxon>Gastropoda</taxon>
        <taxon>Heterobranchia</taxon>
        <taxon>Euthyneura</taxon>
        <taxon>Panpulmonata</taxon>
        <taxon>Eupulmonata</taxon>
        <taxon>Stylommatophora</taxon>
        <taxon>Helicina</taxon>
        <taxon>Camaenoidea</taxon>
        <taxon>Camaenidae</taxon>
        <taxon>Camaena</taxon>
    </lineage>
</organism>
<accession>A0A0A0QQ58</accession>
<keyword evidence="9" id="KW-0830">Ubiquinone</keyword>
<dbReference type="AlphaFoldDB" id="A0A0A0QQ58"/>
<name>A0A0A0QQ58_CAMCI</name>
<gene>
    <name evidence="10" type="primary">ND3</name>
</gene>
<comment type="similarity">
    <text evidence="2 9">Belongs to the complex I subunit 3 family.</text>
</comment>
<dbReference type="InterPro" id="IPR000440">
    <property type="entry name" value="NADH_UbQ/plastoQ_OxRdtase_su3"/>
</dbReference>
<dbReference type="PANTHER" id="PTHR11058:SF9">
    <property type="entry name" value="NADH-UBIQUINONE OXIDOREDUCTASE CHAIN 3"/>
    <property type="match status" value="1"/>
</dbReference>
<dbReference type="EMBL" id="KM365408">
    <property type="protein sequence ID" value="AIS20798.1"/>
    <property type="molecule type" value="Genomic_DNA"/>
</dbReference>
<dbReference type="RefSeq" id="YP_009104600.1">
    <property type="nucleotide sequence ID" value="NC_025511.1"/>
</dbReference>
<sequence length="116" mass="13667">MHIMVISVIAAVSLCTTLLFIYSILNTKTNMNNKMSPFECGFEPFNVTRRPFSVRYFILIVLFLIFDVETVLLLPIIQFMILGDNLQWAFIFFVFLLILLSGLLFEWRNNMLDWMN</sequence>
<evidence type="ECO:0000256" key="9">
    <source>
        <dbReference type="RuleBase" id="RU003640"/>
    </source>
</evidence>
<keyword evidence="6 9" id="KW-1133">Transmembrane helix</keyword>
<keyword evidence="9" id="KW-0520">NAD</keyword>
<dbReference type="CTD" id="4537"/>
<evidence type="ECO:0000256" key="4">
    <source>
        <dbReference type="ARBA" id="ARBA00022448"/>
    </source>
</evidence>
<evidence type="ECO:0000256" key="2">
    <source>
        <dbReference type="ARBA" id="ARBA00008472"/>
    </source>
</evidence>